<proteinExistence type="predicted"/>
<reference evidence="1 2" key="1">
    <citation type="journal article" date="2022" name="Nat. Plants">
        <title>Genomes of leafy and leafless Platanthera orchids illuminate the evolution of mycoheterotrophy.</title>
        <authorList>
            <person name="Li M.H."/>
            <person name="Liu K.W."/>
            <person name="Li Z."/>
            <person name="Lu H.C."/>
            <person name="Ye Q.L."/>
            <person name="Zhang D."/>
            <person name="Wang J.Y."/>
            <person name="Li Y.F."/>
            <person name="Zhong Z.M."/>
            <person name="Liu X."/>
            <person name="Yu X."/>
            <person name="Liu D.K."/>
            <person name="Tu X.D."/>
            <person name="Liu B."/>
            <person name="Hao Y."/>
            <person name="Liao X.Y."/>
            <person name="Jiang Y.T."/>
            <person name="Sun W.H."/>
            <person name="Chen J."/>
            <person name="Chen Y.Q."/>
            <person name="Ai Y."/>
            <person name="Zhai J.W."/>
            <person name="Wu S.S."/>
            <person name="Zhou Z."/>
            <person name="Hsiao Y.Y."/>
            <person name="Wu W.L."/>
            <person name="Chen Y.Y."/>
            <person name="Lin Y.F."/>
            <person name="Hsu J.L."/>
            <person name="Li C.Y."/>
            <person name="Wang Z.W."/>
            <person name="Zhao X."/>
            <person name="Zhong W.Y."/>
            <person name="Ma X.K."/>
            <person name="Ma L."/>
            <person name="Huang J."/>
            <person name="Chen G.Z."/>
            <person name="Huang M.Z."/>
            <person name="Huang L."/>
            <person name="Peng D.H."/>
            <person name="Luo Y.B."/>
            <person name="Zou S.Q."/>
            <person name="Chen S.P."/>
            <person name="Lan S."/>
            <person name="Tsai W.C."/>
            <person name="Van de Peer Y."/>
            <person name="Liu Z.J."/>
        </authorList>
    </citation>
    <scope>NUCLEOTIDE SEQUENCE [LARGE SCALE GENOMIC DNA]</scope>
    <source>
        <strain evidence="1">Lor288</strain>
    </source>
</reference>
<evidence type="ECO:0000313" key="1">
    <source>
        <dbReference type="EMBL" id="KAK8971052.1"/>
    </source>
</evidence>
<name>A0ABR2N4I0_9ASPA</name>
<comment type="caution">
    <text evidence="1">The sequence shown here is derived from an EMBL/GenBank/DDBJ whole genome shotgun (WGS) entry which is preliminary data.</text>
</comment>
<gene>
    <name evidence="1" type="ORF">KSP40_PGU022392</name>
</gene>
<keyword evidence="2" id="KW-1185">Reference proteome</keyword>
<protein>
    <submittedName>
        <fullName evidence="1">Uncharacterized protein</fullName>
    </submittedName>
</protein>
<evidence type="ECO:0000313" key="2">
    <source>
        <dbReference type="Proteomes" id="UP001412067"/>
    </source>
</evidence>
<organism evidence="1 2">
    <name type="scientific">Platanthera guangdongensis</name>
    <dbReference type="NCBI Taxonomy" id="2320717"/>
    <lineage>
        <taxon>Eukaryota</taxon>
        <taxon>Viridiplantae</taxon>
        <taxon>Streptophyta</taxon>
        <taxon>Embryophyta</taxon>
        <taxon>Tracheophyta</taxon>
        <taxon>Spermatophyta</taxon>
        <taxon>Magnoliopsida</taxon>
        <taxon>Liliopsida</taxon>
        <taxon>Asparagales</taxon>
        <taxon>Orchidaceae</taxon>
        <taxon>Orchidoideae</taxon>
        <taxon>Orchideae</taxon>
        <taxon>Orchidinae</taxon>
        <taxon>Platanthera</taxon>
    </lineage>
</organism>
<sequence length="141" mass="16310">MHGVCRPALIADRDEISRARTDFSRSASTSDRLCSSDNVDLQACKSTDLPLEVFDSHIANASLFIQKMQMEVHGDLARCPYLATIEIERQYRLRGKTDSKLMEALFNYFHRIELNSNYDVRLEDEIDRTEFGIEEAIDREF</sequence>
<accession>A0ABR2N4I0</accession>
<dbReference type="Proteomes" id="UP001412067">
    <property type="component" value="Unassembled WGS sequence"/>
</dbReference>
<dbReference type="EMBL" id="JBBWWR010000001">
    <property type="protein sequence ID" value="KAK8971052.1"/>
    <property type="molecule type" value="Genomic_DNA"/>
</dbReference>